<evidence type="ECO:0000256" key="4">
    <source>
        <dbReference type="RuleBase" id="RU003836"/>
    </source>
</evidence>
<dbReference type="Gene3D" id="3.40.50.150">
    <property type="entry name" value="Vaccinia Virus protein VP39"/>
    <property type="match status" value="1"/>
</dbReference>
<dbReference type="GO" id="GO:0005829">
    <property type="term" value="C:cytosol"/>
    <property type="evidence" value="ECO:0007669"/>
    <property type="project" value="TreeGrafter"/>
</dbReference>
<dbReference type="InterPro" id="IPR029063">
    <property type="entry name" value="SAM-dependent_MTases_sf"/>
</dbReference>
<keyword evidence="7" id="KW-1185">Reference proteome</keyword>
<dbReference type="InterPro" id="IPR037163">
    <property type="entry name" value="Spermidine_synt_N_sf"/>
</dbReference>
<dbReference type="InterPro" id="IPR001045">
    <property type="entry name" value="Spermi_synthase"/>
</dbReference>
<dbReference type="GO" id="GO:0004766">
    <property type="term" value="F:spermidine synthase activity"/>
    <property type="evidence" value="ECO:0007669"/>
    <property type="project" value="TreeGrafter"/>
</dbReference>
<dbReference type="Gene3D" id="2.30.140.10">
    <property type="entry name" value="Spermidine synthase, tetramerisation domain"/>
    <property type="match status" value="1"/>
</dbReference>
<evidence type="ECO:0000313" key="6">
    <source>
        <dbReference type="EMBL" id="KAK7087634.1"/>
    </source>
</evidence>
<feature type="domain" description="PABS" evidence="5">
    <location>
        <begin position="8"/>
        <end position="243"/>
    </location>
</feature>
<name>A0AAN9FW71_9CAEN</name>
<organism evidence="6 7">
    <name type="scientific">Littorina saxatilis</name>
    <dbReference type="NCBI Taxonomy" id="31220"/>
    <lineage>
        <taxon>Eukaryota</taxon>
        <taxon>Metazoa</taxon>
        <taxon>Spiralia</taxon>
        <taxon>Lophotrochozoa</taxon>
        <taxon>Mollusca</taxon>
        <taxon>Gastropoda</taxon>
        <taxon>Caenogastropoda</taxon>
        <taxon>Littorinimorpha</taxon>
        <taxon>Littorinoidea</taxon>
        <taxon>Littorinidae</taxon>
        <taxon>Littorina</taxon>
    </lineage>
</organism>
<comment type="caution">
    <text evidence="6">The sequence shown here is derived from an EMBL/GenBank/DDBJ whole genome shotgun (WGS) entry which is preliminary data.</text>
</comment>
<dbReference type="NCBIfam" id="TIGR00417">
    <property type="entry name" value="speE"/>
    <property type="match status" value="1"/>
</dbReference>
<feature type="active site" description="Proton acceptor" evidence="3">
    <location>
        <position position="163"/>
    </location>
</feature>
<evidence type="ECO:0000256" key="2">
    <source>
        <dbReference type="ARBA" id="ARBA00022679"/>
    </source>
</evidence>
<dbReference type="PANTHER" id="PTHR11558:SF11">
    <property type="entry name" value="SPERMIDINE SYNTHASE"/>
    <property type="match status" value="1"/>
</dbReference>
<gene>
    <name evidence="6" type="ORF">V1264_021658</name>
</gene>
<evidence type="ECO:0000256" key="1">
    <source>
        <dbReference type="ARBA" id="ARBA00007867"/>
    </source>
</evidence>
<dbReference type="PANTHER" id="PTHR11558">
    <property type="entry name" value="SPERMIDINE/SPERMINE SYNTHASE"/>
    <property type="match status" value="1"/>
</dbReference>
<dbReference type="CDD" id="cd02440">
    <property type="entry name" value="AdoMet_MTases"/>
    <property type="match status" value="1"/>
</dbReference>
<evidence type="ECO:0000313" key="7">
    <source>
        <dbReference type="Proteomes" id="UP001374579"/>
    </source>
</evidence>
<comment type="similarity">
    <text evidence="1 4">Belongs to the spermidine/spermine synthase family.</text>
</comment>
<dbReference type="InterPro" id="IPR030373">
    <property type="entry name" value="PABS_CS"/>
</dbReference>
<dbReference type="Pfam" id="PF01564">
    <property type="entry name" value="Spermine_synth"/>
    <property type="match status" value="1"/>
</dbReference>
<dbReference type="PROSITE" id="PS01330">
    <property type="entry name" value="PABS_1"/>
    <property type="match status" value="1"/>
</dbReference>
<accession>A0AAN9FW71</accession>
<sequence length="294" mass="33011">MSTSRVDGQWFREEDSSWAGYSVSLKIEEILFQGKSDFQDILVFKSTSFGVVLVLNGIIQCTERDERTYQEMIAHLPLNSHPNPQKVLVIGGGDGGVVREALKYKSVSSVVLCEIDQKVIDVCRKFLPSMASCLDDERVTIHVGDGIAYVKDHPGEFDVIITDAPDPIGMAEGLYQKAFYQDMKNALKSDGIMCCQGETTWFDLPLIKRMLKDCRSIFPRVAYAVGNTPTYVGGQMGYMLCSSDPKAKLVQPLRQYSDAELIKMNMQYYSPEIHVASFVLPFFIKKNLQEVLDT</sequence>
<dbReference type="InterPro" id="IPR030374">
    <property type="entry name" value="PABS"/>
</dbReference>
<dbReference type="PROSITE" id="PS51006">
    <property type="entry name" value="PABS_2"/>
    <property type="match status" value="1"/>
</dbReference>
<dbReference type="Proteomes" id="UP001374579">
    <property type="component" value="Unassembled WGS sequence"/>
</dbReference>
<dbReference type="FunFam" id="3.40.50.150:FF:000013">
    <property type="entry name" value="Spermidine synthase"/>
    <property type="match status" value="1"/>
</dbReference>
<dbReference type="SUPFAM" id="SSF53335">
    <property type="entry name" value="S-adenosyl-L-methionine-dependent methyltransferases"/>
    <property type="match status" value="1"/>
</dbReference>
<protein>
    <recommendedName>
        <fullName evidence="5">PABS domain-containing protein</fullName>
    </recommendedName>
</protein>
<keyword evidence="3" id="KW-0620">Polyamine biosynthesis</keyword>
<dbReference type="HAMAP" id="MF_00198">
    <property type="entry name" value="Spermidine_synth"/>
    <property type="match status" value="1"/>
</dbReference>
<dbReference type="Pfam" id="PF17284">
    <property type="entry name" value="Spermine_synt_N"/>
    <property type="match status" value="1"/>
</dbReference>
<keyword evidence="2 3" id="KW-0808">Transferase</keyword>
<dbReference type="InterPro" id="IPR035246">
    <property type="entry name" value="Spermidine_synt_N"/>
</dbReference>
<evidence type="ECO:0000256" key="3">
    <source>
        <dbReference type="PROSITE-ProRule" id="PRU00354"/>
    </source>
</evidence>
<dbReference type="AlphaFoldDB" id="A0AAN9FW71"/>
<reference evidence="6 7" key="1">
    <citation type="submission" date="2024-02" db="EMBL/GenBank/DDBJ databases">
        <title>Chromosome-scale genome assembly of the rough periwinkle Littorina saxatilis.</title>
        <authorList>
            <person name="De Jode A."/>
            <person name="Faria R."/>
            <person name="Formenti G."/>
            <person name="Sims Y."/>
            <person name="Smith T.P."/>
            <person name="Tracey A."/>
            <person name="Wood J.M.D."/>
            <person name="Zagrodzka Z.B."/>
            <person name="Johannesson K."/>
            <person name="Butlin R.K."/>
            <person name="Leder E.H."/>
        </authorList>
    </citation>
    <scope>NUCLEOTIDE SEQUENCE [LARGE SCALE GENOMIC DNA]</scope>
    <source>
        <strain evidence="6">Snail1</strain>
        <tissue evidence="6">Muscle</tissue>
    </source>
</reference>
<dbReference type="NCBIfam" id="NF002010">
    <property type="entry name" value="PRK00811.1"/>
    <property type="match status" value="1"/>
</dbReference>
<dbReference type="NCBIfam" id="NF037959">
    <property type="entry name" value="MFS_SpdSyn"/>
    <property type="match status" value="1"/>
</dbReference>
<dbReference type="GO" id="GO:0008295">
    <property type="term" value="P:spermidine biosynthetic process"/>
    <property type="evidence" value="ECO:0007669"/>
    <property type="project" value="TreeGrafter"/>
</dbReference>
<dbReference type="EMBL" id="JBAMIC010004070">
    <property type="protein sequence ID" value="KAK7087634.1"/>
    <property type="molecule type" value="Genomic_DNA"/>
</dbReference>
<evidence type="ECO:0000259" key="5">
    <source>
        <dbReference type="PROSITE" id="PS51006"/>
    </source>
</evidence>
<proteinExistence type="inferred from homology"/>